<comment type="caution">
    <text evidence="1">The sequence shown here is derived from an EMBL/GenBank/DDBJ whole genome shotgun (WGS) entry which is preliminary data.</text>
</comment>
<gene>
    <name evidence="1" type="ORF">NN4_58310</name>
</gene>
<keyword evidence="2" id="KW-1185">Reference proteome</keyword>
<accession>A0A511MKZ9</accession>
<sequence length="53" mass="6055">MTNQRFTPSLPETLIEAAHRWEAGRPTPAQTQQISGWLDAIMHRRRPQDAAKS</sequence>
<dbReference type="AlphaFoldDB" id="A0A511MKZ9"/>
<dbReference type="Proteomes" id="UP000321424">
    <property type="component" value="Unassembled WGS sequence"/>
</dbReference>
<reference evidence="1 2" key="1">
    <citation type="submission" date="2019-07" db="EMBL/GenBank/DDBJ databases">
        <title>Whole genome shotgun sequence of Nocardia ninae NBRC 108245.</title>
        <authorList>
            <person name="Hosoyama A."/>
            <person name="Uohara A."/>
            <person name="Ohji S."/>
            <person name="Ichikawa N."/>
        </authorList>
    </citation>
    <scope>NUCLEOTIDE SEQUENCE [LARGE SCALE GENOMIC DNA]</scope>
    <source>
        <strain evidence="1 2">NBRC 108245</strain>
    </source>
</reference>
<dbReference type="EMBL" id="BJXA01000049">
    <property type="protein sequence ID" value="GEM41312.1"/>
    <property type="molecule type" value="Genomic_DNA"/>
</dbReference>
<name>A0A511MKZ9_9NOCA</name>
<proteinExistence type="predicted"/>
<evidence type="ECO:0000313" key="2">
    <source>
        <dbReference type="Proteomes" id="UP000321424"/>
    </source>
</evidence>
<protein>
    <submittedName>
        <fullName evidence="1">Uncharacterized protein</fullName>
    </submittedName>
</protein>
<evidence type="ECO:0000313" key="1">
    <source>
        <dbReference type="EMBL" id="GEM41312.1"/>
    </source>
</evidence>
<organism evidence="1 2">
    <name type="scientific">Nocardia ninae NBRC 108245</name>
    <dbReference type="NCBI Taxonomy" id="1210091"/>
    <lineage>
        <taxon>Bacteria</taxon>
        <taxon>Bacillati</taxon>
        <taxon>Actinomycetota</taxon>
        <taxon>Actinomycetes</taxon>
        <taxon>Mycobacteriales</taxon>
        <taxon>Nocardiaceae</taxon>
        <taxon>Nocardia</taxon>
    </lineage>
</organism>
<dbReference type="RefSeq" id="WP_159080728.1">
    <property type="nucleotide sequence ID" value="NZ_BJXA01000049.1"/>
</dbReference>